<evidence type="ECO:0000256" key="1">
    <source>
        <dbReference type="SAM" id="MobiDB-lite"/>
    </source>
</evidence>
<accession>X1F694</accession>
<name>X1F694_9ZZZZ</name>
<gene>
    <name evidence="2" type="ORF">S03H2_08060</name>
</gene>
<feature type="region of interest" description="Disordered" evidence="1">
    <location>
        <begin position="56"/>
        <end position="80"/>
    </location>
</feature>
<proteinExistence type="predicted"/>
<sequence>MANLQNFTHQVAESKAPAYKVSVTTALKAGLPFQQKDKLELEKAVKAQVEQALRDAEAIPSEATPSEATPSEHSKVAVPA</sequence>
<comment type="caution">
    <text evidence="2">The sequence shown here is derived from an EMBL/GenBank/DDBJ whole genome shotgun (WGS) entry which is preliminary data.</text>
</comment>
<protein>
    <submittedName>
        <fullName evidence="2">Uncharacterized protein</fullName>
    </submittedName>
</protein>
<dbReference type="EMBL" id="BARU01003843">
    <property type="protein sequence ID" value="GAH28080.1"/>
    <property type="molecule type" value="Genomic_DNA"/>
</dbReference>
<reference evidence="2" key="1">
    <citation type="journal article" date="2014" name="Front. Microbiol.">
        <title>High frequency of phylogenetically diverse reductive dehalogenase-homologous genes in deep subseafloor sedimentary metagenomes.</title>
        <authorList>
            <person name="Kawai M."/>
            <person name="Futagami T."/>
            <person name="Toyoda A."/>
            <person name="Takaki Y."/>
            <person name="Nishi S."/>
            <person name="Hori S."/>
            <person name="Arai W."/>
            <person name="Tsubouchi T."/>
            <person name="Morono Y."/>
            <person name="Uchiyama I."/>
            <person name="Ito T."/>
            <person name="Fujiyama A."/>
            <person name="Inagaki F."/>
            <person name="Takami H."/>
        </authorList>
    </citation>
    <scope>NUCLEOTIDE SEQUENCE</scope>
    <source>
        <strain evidence="2">Expedition CK06-06</strain>
    </source>
</reference>
<dbReference type="AlphaFoldDB" id="X1F694"/>
<evidence type="ECO:0000313" key="2">
    <source>
        <dbReference type="EMBL" id="GAH28080.1"/>
    </source>
</evidence>
<feature type="compositionally biased region" description="Basic and acidic residues" evidence="1">
    <location>
        <begin position="70"/>
        <end position="80"/>
    </location>
</feature>
<organism evidence="2">
    <name type="scientific">marine sediment metagenome</name>
    <dbReference type="NCBI Taxonomy" id="412755"/>
    <lineage>
        <taxon>unclassified sequences</taxon>
        <taxon>metagenomes</taxon>
        <taxon>ecological metagenomes</taxon>
    </lineage>
</organism>